<evidence type="ECO:0000256" key="10">
    <source>
        <dbReference type="ARBA" id="ARBA00079491"/>
    </source>
</evidence>
<dbReference type="GO" id="GO:0048513">
    <property type="term" value="P:animal organ development"/>
    <property type="evidence" value="ECO:0007669"/>
    <property type="project" value="UniProtKB-ARBA"/>
</dbReference>
<feature type="region of interest" description="Disordered" evidence="12">
    <location>
        <begin position="134"/>
        <end position="435"/>
    </location>
</feature>
<evidence type="ECO:0000256" key="1">
    <source>
        <dbReference type="ARBA" id="ARBA00004120"/>
    </source>
</evidence>
<dbReference type="GO" id="GO:0001738">
    <property type="term" value="P:morphogenesis of a polarized epithelium"/>
    <property type="evidence" value="ECO:0007669"/>
    <property type="project" value="UniProtKB-ARBA"/>
</dbReference>
<feature type="compositionally biased region" description="Polar residues" evidence="12">
    <location>
        <begin position="331"/>
        <end position="342"/>
    </location>
</feature>
<dbReference type="InterPro" id="IPR040468">
    <property type="entry name" value="TRAF3IP1_N"/>
</dbReference>
<dbReference type="GO" id="GO:0060271">
    <property type="term" value="P:cilium assembly"/>
    <property type="evidence" value="ECO:0007669"/>
    <property type="project" value="TreeGrafter"/>
</dbReference>
<evidence type="ECO:0000256" key="11">
    <source>
        <dbReference type="ARBA" id="ARBA00082455"/>
    </source>
</evidence>
<evidence type="ECO:0000256" key="8">
    <source>
        <dbReference type="ARBA" id="ARBA00043971"/>
    </source>
</evidence>
<dbReference type="PANTHER" id="PTHR31363">
    <property type="entry name" value="TRAF3-INTERACTING PROTEIN 1"/>
    <property type="match status" value="1"/>
</dbReference>
<evidence type="ECO:0000313" key="16">
    <source>
        <dbReference type="RefSeq" id="XP_019300909.1"/>
    </source>
</evidence>
<dbReference type="InterPro" id="IPR042576">
    <property type="entry name" value="TRAF3IP1_N_sf"/>
</dbReference>
<dbReference type="GO" id="GO:0030992">
    <property type="term" value="C:intraciliary transport particle B"/>
    <property type="evidence" value="ECO:0007669"/>
    <property type="project" value="UniProtKB-ARBA"/>
</dbReference>
<dbReference type="InterPro" id="IPR018799">
    <property type="entry name" value="TRAF3IP1"/>
</dbReference>
<evidence type="ECO:0000256" key="6">
    <source>
        <dbReference type="ARBA" id="ARBA00023212"/>
    </source>
</evidence>
<evidence type="ECO:0000256" key="4">
    <source>
        <dbReference type="ARBA" id="ARBA00022794"/>
    </source>
</evidence>
<keyword evidence="3" id="KW-0963">Cytoplasm</keyword>
<dbReference type="AlphaFoldDB" id="A0A9V1FE34"/>
<dbReference type="GO" id="GO:0048731">
    <property type="term" value="P:system development"/>
    <property type="evidence" value="ECO:0007669"/>
    <property type="project" value="UniProtKB-ARBA"/>
</dbReference>
<evidence type="ECO:0000256" key="3">
    <source>
        <dbReference type="ARBA" id="ARBA00022490"/>
    </source>
</evidence>
<comment type="similarity">
    <text evidence="8">Belongs to the TRAF3IP1 family.</text>
</comment>
<dbReference type="GO" id="GO:0008017">
    <property type="term" value="F:microtubule binding"/>
    <property type="evidence" value="ECO:0007669"/>
    <property type="project" value="InterPro"/>
</dbReference>
<dbReference type="GO" id="GO:0036064">
    <property type="term" value="C:ciliary basal body"/>
    <property type="evidence" value="ECO:0007669"/>
    <property type="project" value="TreeGrafter"/>
</dbReference>
<dbReference type="RefSeq" id="XP_019300909.1">
    <property type="nucleotide sequence ID" value="XM_019445364.2"/>
</dbReference>
<proteinExistence type="inferred from homology"/>
<evidence type="ECO:0000259" key="13">
    <source>
        <dbReference type="Pfam" id="PF10243"/>
    </source>
</evidence>
<dbReference type="PANTHER" id="PTHR31363:SF0">
    <property type="entry name" value="TRAF3-INTERACTING PROTEIN 1"/>
    <property type="match status" value="1"/>
</dbReference>
<dbReference type="GO" id="GO:0032480">
    <property type="term" value="P:negative regulation of type I interferon production"/>
    <property type="evidence" value="ECO:0007669"/>
    <property type="project" value="UniProtKB-ARBA"/>
</dbReference>
<organism evidence="15 16">
    <name type="scientific">Panthera pardus</name>
    <name type="common">Leopard</name>
    <name type="synonym">Felis pardus</name>
    <dbReference type="NCBI Taxonomy" id="9691"/>
    <lineage>
        <taxon>Eukaryota</taxon>
        <taxon>Metazoa</taxon>
        <taxon>Chordata</taxon>
        <taxon>Craniata</taxon>
        <taxon>Vertebrata</taxon>
        <taxon>Euteleostomi</taxon>
        <taxon>Mammalia</taxon>
        <taxon>Eutheria</taxon>
        <taxon>Laurasiatheria</taxon>
        <taxon>Carnivora</taxon>
        <taxon>Feliformia</taxon>
        <taxon>Felidae</taxon>
        <taxon>Pantherinae</taxon>
        <taxon>Panthera</taxon>
    </lineage>
</organism>
<dbReference type="InterPro" id="IPR041476">
    <property type="entry name" value="TRAF3IP1_C"/>
</dbReference>
<evidence type="ECO:0000256" key="9">
    <source>
        <dbReference type="ARBA" id="ARBA00070492"/>
    </source>
</evidence>
<keyword evidence="4" id="KW-0970">Cilium biogenesis/degradation</keyword>
<evidence type="ECO:0000256" key="12">
    <source>
        <dbReference type="SAM" id="MobiDB-lite"/>
    </source>
</evidence>
<accession>A0A9V1FE34</accession>
<sequence length="619" mass="70499">MNAAVVKRTQEALGKVIRRPPLTEKLLNKPPFRYLHDIITEVIRVTGFMKGLYTDAEMKSDNVKDKDAKISFLQKAIDVVVMVSGEPLSAKPVRIVAGHEPERTNELLQRIAKCCLSKLSSDDAVKRVLAGERGDAKARTSLTSKSQELDNRNAREEGPGVREDKEDKRYSEINEESASRDRKQKEEVKAESKARDKDKTMENDRERHKEPERDKYREGERERARNRAKQDRDRGTRERDKDVERERERRSEAGKEKERRKERERERERDKGRDRDRDRRRGKDGDHSRNPDREKSREHDKPERKSSNSGEVSKKLSDGSVKDSKAETETEVSTRASGSMTAKMSKRRSKNSMEGDSPSDTEEVGPSVQEKSELPSELPANIRKPPRPGSARPAPPRVKRQDGAEALTADRTGSGKAVASVIVDAQNSDGEEDDQFVVEAAPQLPEMSELEVVPAVDVEEEEKHGGLVKKILETKKDYEKLQQPPRPGEKEKLLVSESAWKKEKDIVSKEIEKLRVSIQTLCKSALPLGKIMDYIQEDVDAMQNELQLWHSENKQHAEALREEQSITDCAVEPLKAELAELEQLIRDQQDKICAVKANILRNDEKIQKMVCSITLSSRR</sequence>
<evidence type="ECO:0000256" key="2">
    <source>
        <dbReference type="ARBA" id="ARBA00004430"/>
    </source>
</evidence>
<dbReference type="Proteomes" id="UP001165780">
    <property type="component" value="Unplaced"/>
</dbReference>
<feature type="domain" description="TRAF3-interacting protein 1 C-terminal" evidence="14">
    <location>
        <begin position="459"/>
        <end position="613"/>
    </location>
</feature>
<feature type="compositionally biased region" description="Basic and acidic residues" evidence="12">
    <location>
        <begin position="147"/>
        <end position="328"/>
    </location>
</feature>
<evidence type="ECO:0000259" key="14">
    <source>
        <dbReference type="Pfam" id="PF17749"/>
    </source>
</evidence>
<keyword evidence="5" id="KW-0175">Coiled coil</keyword>
<dbReference type="Gene3D" id="1.10.418.50">
    <property type="entry name" value="Microtubule-binding protein MIP-T3"/>
    <property type="match status" value="1"/>
</dbReference>
<comment type="subcellular location">
    <subcellularLocation>
        <location evidence="2">Cytoplasm</location>
        <location evidence="2">Cytoskeleton</location>
        <location evidence="2">Cilium axoneme</location>
    </subcellularLocation>
    <subcellularLocation>
        <location evidence="1">Cytoplasm</location>
        <location evidence="1">Cytoskeleton</location>
        <location evidence="1">Cilium basal body</location>
    </subcellularLocation>
</comment>
<dbReference type="GO" id="GO:0070507">
    <property type="term" value="P:regulation of microtubule cytoskeleton organization"/>
    <property type="evidence" value="ECO:0007669"/>
    <property type="project" value="TreeGrafter"/>
</dbReference>
<dbReference type="GO" id="GO:0005930">
    <property type="term" value="C:axoneme"/>
    <property type="evidence" value="ECO:0007669"/>
    <property type="project" value="UniProtKB-SubCell"/>
</dbReference>
<name>A0A9V1FE34_PANPR</name>
<dbReference type="GO" id="GO:0050687">
    <property type="term" value="P:negative regulation of defense response to virus"/>
    <property type="evidence" value="ECO:0007669"/>
    <property type="project" value="UniProtKB-ARBA"/>
</dbReference>
<dbReference type="GeneID" id="109264826"/>
<keyword evidence="15" id="KW-1185">Reference proteome</keyword>
<evidence type="ECO:0000256" key="7">
    <source>
        <dbReference type="ARBA" id="ARBA00023273"/>
    </source>
</evidence>
<feature type="domain" description="TRAF3-interacting protein 1 N-terminal" evidence="13">
    <location>
        <begin position="5"/>
        <end position="116"/>
    </location>
</feature>
<reference evidence="16" key="1">
    <citation type="submission" date="2025-08" db="UniProtKB">
        <authorList>
            <consortium name="RefSeq"/>
        </authorList>
    </citation>
    <scope>IDENTIFICATION</scope>
    <source>
        <tissue evidence="16">Whole blood</tissue>
    </source>
</reference>
<dbReference type="GO" id="GO:0042073">
    <property type="term" value="P:intraciliary transport"/>
    <property type="evidence" value="ECO:0007669"/>
    <property type="project" value="TreeGrafter"/>
</dbReference>
<dbReference type="Pfam" id="PF17749">
    <property type="entry name" value="MIP-T3_C"/>
    <property type="match status" value="1"/>
</dbReference>
<evidence type="ECO:0000256" key="5">
    <source>
        <dbReference type="ARBA" id="ARBA00023054"/>
    </source>
</evidence>
<dbReference type="CTD" id="26146"/>
<protein>
    <recommendedName>
        <fullName evidence="9">TRAF3-interacting protein 1</fullName>
    </recommendedName>
    <alternativeName>
        <fullName evidence="11">Intraflagellar transport protein 54 homolog</fullName>
    </alternativeName>
    <alternativeName>
        <fullName evidence="10">Microtubule-interacting protein associated with TRAF3</fullName>
    </alternativeName>
</protein>
<evidence type="ECO:0000313" key="15">
    <source>
        <dbReference type="Proteomes" id="UP001165780"/>
    </source>
</evidence>
<dbReference type="FunFam" id="1.10.418.50:FF:000001">
    <property type="entry name" value="TRAF3-interacting protein 1 isoform X1"/>
    <property type="match status" value="1"/>
</dbReference>
<keyword evidence="7" id="KW-0966">Cell projection</keyword>
<keyword evidence="6" id="KW-0206">Cytoskeleton</keyword>
<dbReference type="Pfam" id="PF10243">
    <property type="entry name" value="MIP-T3"/>
    <property type="match status" value="1"/>
</dbReference>
<gene>
    <name evidence="16" type="primary">TRAF3IP1</name>
</gene>